<dbReference type="Pfam" id="PF11915">
    <property type="entry name" value="DUF3433"/>
    <property type="match status" value="1"/>
</dbReference>
<dbReference type="Proteomes" id="UP000078544">
    <property type="component" value="Unassembled WGS sequence"/>
</dbReference>
<feature type="transmembrane region" description="Helical" evidence="2">
    <location>
        <begin position="752"/>
        <end position="771"/>
    </location>
</feature>
<keyword evidence="4" id="KW-1185">Reference proteome</keyword>
<keyword evidence="2" id="KW-1133">Transmembrane helix</keyword>
<feature type="region of interest" description="Disordered" evidence="1">
    <location>
        <begin position="13"/>
        <end position="32"/>
    </location>
</feature>
<evidence type="ECO:0000256" key="2">
    <source>
        <dbReference type="SAM" id="Phobius"/>
    </source>
</evidence>
<sequence length="866" mass="95627">MKFLDSHFGCMEGPPLRPSEAAPIHPSNGELKPATYFAGAARRNQGNPHSQDSLAVLKSEKHANVPRNPSTIPPNPSFSELHAVERQIAQAAASEPVSKESRTTGGLVSTEAVNFYKSRLALFAAGHMLSMDKHKDELALAAGKVTPGVDDAPYIQYALEALTRDRESSCNDRFIVPSPPPGRQSGSHHERQNSNFLVGGAVPATGRGEHMAAHDGLLAADIPRTQHGDQDFDGMAHPCIAQNDSPTLPRNSPRIGTTAAAAISTTGHWIPVDKNRLQTIDPRGRIYPPLDFKPRILRPFPMLMLIASCALMIAGLIFSAVYSQKHPGLTPYPGSIYSGEYFVFRILPQILAAFILIFAQNIVTASLRILPFAALAKEDPMERYLGLFQKLYTTSFLLPQLSGPWQMKIFGMATWLMNLVIPLHSAAFICIYVNDDGRWVWATNNGVVWTSVALYIILLVSTCTLLSFWLGQWTGLIWDVRSIADLIPLLNRTNTIRSYRRKGPQDPKGDLKSFLRERWYDRLGYWQMDDLKTGGIWHTIGSSAVSHDVSSESILAAGNPKRRSNELSVGSHLTDSTALLNYKGGSYIPWCLRDLPLVSSVLVTGGLLTALLIVSFLPQTSLEDGFAPLLAARPNHLSFSAANFLYSFIPATLGMMLFLLFQSPDAALRRLQPWGGMNDADGAPASRSILVDYAACLPFQAFWRSTRNGHWRVAVVSLLSVLFIFIPILGGGLFMALTVANQEVRMFPSMPVFGVLLALLALYVGCLALLIPRRRQFRLPHAVDTIAHLIDLCTARELCEDAAFRSVRSRSDLMDRLGVGRRDSREESVWFFGLLAGRDENRPSVRRMRRYTEKMTLSSKLPDSAV</sequence>
<feature type="transmembrane region" description="Helical" evidence="2">
    <location>
        <begin position="415"/>
        <end position="434"/>
    </location>
</feature>
<dbReference type="OrthoDB" id="3057599at2759"/>
<evidence type="ECO:0000313" key="4">
    <source>
        <dbReference type="Proteomes" id="UP000078544"/>
    </source>
</evidence>
<keyword evidence="2" id="KW-0472">Membrane</keyword>
<dbReference type="PANTHER" id="PTHR37544">
    <property type="entry name" value="SPRAY-RELATED"/>
    <property type="match status" value="1"/>
</dbReference>
<feature type="transmembrane region" description="Helical" evidence="2">
    <location>
        <begin position="302"/>
        <end position="322"/>
    </location>
</feature>
<feature type="transmembrane region" description="Helical" evidence="2">
    <location>
        <begin position="637"/>
        <end position="661"/>
    </location>
</feature>
<keyword evidence="2" id="KW-0812">Transmembrane</keyword>
<feature type="transmembrane region" description="Helical" evidence="2">
    <location>
        <begin position="595"/>
        <end position="617"/>
    </location>
</feature>
<reference evidence="3 4" key="1">
    <citation type="journal article" date="2016" name="Genome Biol. Evol.">
        <title>Divergent and convergent evolution of fungal pathogenicity.</title>
        <authorList>
            <person name="Shang Y."/>
            <person name="Xiao G."/>
            <person name="Zheng P."/>
            <person name="Cen K."/>
            <person name="Zhan S."/>
            <person name="Wang C."/>
        </authorList>
    </citation>
    <scope>NUCLEOTIDE SEQUENCE [LARGE SCALE GENOMIC DNA]</scope>
    <source>
        <strain evidence="3 4">RCEF 2490</strain>
    </source>
</reference>
<dbReference type="InterPro" id="IPR021840">
    <property type="entry name" value="DUF3433"/>
</dbReference>
<feature type="transmembrane region" description="Helical" evidence="2">
    <location>
        <begin position="713"/>
        <end position="740"/>
    </location>
</feature>
<organism evidence="3 4">
    <name type="scientific">Moelleriella libera RCEF 2490</name>
    <dbReference type="NCBI Taxonomy" id="1081109"/>
    <lineage>
        <taxon>Eukaryota</taxon>
        <taxon>Fungi</taxon>
        <taxon>Dikarya</taxon>
        <taxon>Ascomycota</taxon>
        <taxon>Pezizomycotina</taxon>
        <taxon>Sordariomycetes</taxon>
        <taxon>Hypocreomycetidae</taxon>
        <taxon>Hypocreales</taxon>
        <taxon>Clavicipitaceae</taxon>
        <taxon>Moelleriella</taxon>
    </lineage>
</organism>
<feature type="transmembrane region" description="Helical" evidence="2">
    <location>
        <begin position="446"/>
        <end position="471"/>
    </location>
</feature>
<evidence type="ECO:0008006" key="5">
    <source>
        <dbReference type="Google" id="ProtNLM"/>
    </source>
</evidence>
<feature type="transmembrane region" description="Helical" evidence="2">
    <location>
        <begin position="342"/>
        <end position="363"/>
    </location>
</feature>
<evidence type="ECO:0000256" key="1">
    <source>
        <dbReference type="SAM" id="MobiDB-lite"/>
    </source>
</evidence>
<dbReference type="STRING" id="1081109.A0A168C3D9"/>
<dbReference type="AlphaFoldDB" id="A0A168C3D9"/>
<protein>
    <recommendedName>
        <fullName evidence="5">Phosphoribosylaminoimidazole-succinocarboxamide synthase</fullName>
    </recommendedName>
</protein>
<comment type="caution">
    <text evidence="3">The sequence shown here is derived from an EMBL/GenBank/DDBJ whole genome shotgun (WGS) entry which is preliminary data.</text>
</comment>
<dbReference type="PANTHER" id="PTHR37544:SF1">
    <property type="entry name" value="PHOSPHORIBOSYLAMINOIMIDAZOLE-SUCCINOCARBOXAMIDE SYNTHASE"/>
    <property type="match status" value="1"/>
</dbReference>
<name>A0A168C3D9_9HYPO</name>
<accession>A0A168C3D9</accession>
<proteinExistence type="predicted"/>
<evidence type="ECO:0000313" key="3">
    <source>
        <dbReference type="EMBL" id="KZZ96094.1"/>
    </source>
</evidence>
<dbReference type="EMBL" id="AZGY01000008">
    <property type="protein sequence ID" value="KZZ96094.1"/>
    <property type="molecule type" value="Genomic_DNA"/>
</dbReference>
<gene>
    <name evidence="3" type="ORF">AAL_04390</name>
</gene>